<keyword evidence="9" id="KW-0133">Cell shape</keyword>
<dbReference type="InterPro" id="IPR018044">
    <property type="entry name" value="Peptidase_S11"/>
</dbReference>
<protein>
    <recommendedName>
        <fullName evidence="4">serine-type D-Ala-D-Ala carboxypeptidase</fullName>
        <ecNumber evidence="4">3.4.16.4</ecNumber>
    </recommendedName>
</protein>
<dbReference type="Gene3D" id="3.40.710.10">
    <property type="entry name" value="DD-peptidase/beta-lactamase superfamily"/>
    <property type="match status" value="1"/>
</dbReference>
<dbReference type="PRINTS" id="PR00725">
    <property type="entry name" value="DADACBPTASE1"/>
</dbReference>
<keyword evidence="5 18" id="KW-0121">Carboxypeptidase</keyword>
<organism evidence="18 19">
    <name type="scientific">Neisseria bacilliformis ATCC BAA-1200</name>
    <dbReference type="NCBI Taxonomy" id="888742"/>
    <lineage>
        <taxon>Bacteria</taxon>
        <taxon>Pseudomonadati</taxon>
        <taxon>Pseudomonadota</taxon>
        <taxon>Betaproteobacteria</taxon>
        <taxon>Neisseriales</taxon>
        <taxon>Neisseriaceae</taxon>
        <taxon>Neisseria</taxon>
    </lineage>
</organism>
<dbReference type="InterPro" id="IPR012338">
    <property type="entry name" value="Beta-lactam/transpept-like"/>
</dbReference>
<evidence type="ECO:0000256" key="16">
    <source>
        <dbReference type="SAM" id="SignalP"/>
    </source>
</evidence>
<evidence type="ECO:0000256" key="13">
    <source>
        <dbReference type="PIRSR" id="PIRSR618044-1"/>
    </source>
</evidence>
<evidence type="ECO:0000256" key="4">
    <source>
        <dbReference type="ARBA" id="ARBA00012448"/>
    </source>
</evidence>
<keyword evidence="11" id="KW-0961">Cell wall biogenesis/degradation</keyword>
<evidence type="ECO:0000256" key="12">
    <source>
        <dbReference type="ARBA" id="ARBA00034000"/>
    </source>
</evidence>
<comment type="pathway">
    <text evidence="2">Cell wall biogenesis; peptidoglycan biosynthesis.</text>
</comment>
<dbReference type="InterPro" id="IPR015956">
    <property type="entry name" value="Peniciliin-bd_prot_C_sf"/>
</dbReference>
<dbReference type="InterPro" id="IPR037167">
    <property type="entry name" value="Peptidase_S11_C_sf"/>
</dbReference>
<feature type="active site" description="Acyl-ester intermediate" evidence="13">
    <location>
        <position position="108"/>
    </location>
</feature>
<dbReference type="Pfam" id="PF00768">
    <property type="entry name" value="Peptidase_S11"/>
    <property type="match status" value="1"/>
</dbReference>
<dbReference type="AlphaFoldDB" id="F2BGK7"/>
<comment type="function">
    <text evidence="1">Removes C-terminal D-alanyl residues from sugar-peptide cell wall precursors.</text>
</comment>
<evidence type="ECO:0000256" key="6">
    <source>
        <dbReference type="ARBA" id="ARBA00022670"/>
    </source>
</evidence>
<evidence type="ECO:0000256" key="10">
    <source>
        <dbReference type="ARBA" id="ARBA00022984"/>
    </source>
</evidence>
<feature type="active site" evidence="13">
    <location>
        <position position="168"/>
    </location>
</feature>
<dbReference type="GO" id="GO:0009252">
    <property type="term" value="P:peptidoglycan biosynthetic process"/>
    <property type="evidence" value="ECO:0007669"/>
    <property type="project" value="UniProtKB-UniPathway"/>
</dbReference>
<dbReference type="EC" id="3.4.16.4" evidence="4"/>
<evidence type="ECO:0000256" key="15">
    <source>
        <dbReference type="RuleBase" id="RU004016"/>
    </source>
</evidence>
<dbReference type="STRING" id="267212.GCA_001063965_00532"/>
<dbReference type="GO" id="GO:0009002">
    <property type="term" value="F:serine-type D-Ala-D-Ala carboxypeptidase activity"/>
    <property type="evidence" value="ECO:0007669"/>
    <property type="project" value="UniProtKB-EC"/>
</dbReference>
<feature type="binding site" evidence="14">
    <location>
        <position position="270"/>
    </location>
    <ligand>
        <name>substrate</name>
    </ligand>
</feature>
<feature type="signal peptide" evidence="16">
    <location>
        <begin position="1"/>
        <end position="22"/>
    </location>
</feature>
<evidence type="ECO:0000256" key="3">
    <source>
        <dbReference type="ARBA" id="ARBA00007164"/>
    </source>
</evidence>
<dbReference type="GO" id="GO:0008360">
    <property type="term" value="P:regulation of cell shape"/>
    <property type="evidence" value="ECO:0007669"/>
    <property type="project" value="UniProtKB-KW"/>
</dbReference>
<evidence type="ECO:0000313" key="19">
    <source>
        <dbReference type="Proteomes" id="UP000004105"/>
    </source>
</evidence>
<feature type="domain" description="Peptidase S11 D-Ala-D-Ala carboxypeptidase A C-terminal" evidence="17">
    <location>
        <begin position="320"/>
        <end position="410"/>
    </location>
</feature>
<gene>
    <name evidence="18" type="primary">dacA</name>
    <name evidence="18" type="ORF">HMPREF9123_2864</name>
</gene>
<dbReference type="HOGENOM" id="CLU_027070_8_1_4"/>
<evidence type="ECO:0000256" key="9">
    <source>
        <dbReference type="ARBA" id="ARBA00022960"/>
    </source>
</evidence>
<feature type="chain" id="PRO_5003275627" description="serine-type D-Ala-D-Ala carboxypeptidase" evidence="16">
    <location>
        <begin position="23"/>
        <end position="432"/>
    </location>
</feature>
<dbReference type="Gene3D" id="2.60.410.10">
    <property type="entry name" value="D-Ala-D-Ala carboxypeptidase, C-terminal domain"/>
    <property type="match status" value="1"/>
</dbReference>
<dbReference type="GO" id="GO:0071555">
    <property type="term" value="P:cell wall organization"/>
    <property type="evidence" value="ECO:0007669"/>
    <property type="project" value="UniProtKB-KW"/>
</dbReference>
<dbReference type="GO" id="GO:0006508">
    <property type="term" value="P:proteolysis"/>
    <property type="evidence" value="ECO:0007669"/>
    <property type="project" value="UniProtKB-KW"/>
</dbReference>
<comment type="catalytic activity">
    <reaction evidence="12">
        <text>Preferential cleavage: (Ac)2-L-Lys-D-Ala-|-D-Ala. Also transpeptidation of peptidyl-alanyl moieties that are N-acyl substituents of D-alanine.</text>
        <dbReference type="EC" id="3.4.16.4"/>
    </reaction>
</comment>
<proteinExistence type="inferred from homology"/>
<dbReference type="PANTHER" id="PTHR21581">
    <property type="entry name" value="D-ALANYL-D-ALANINE CARBOXYPEPTIDASE"/>
    <property type="match status" value="1"/>
</dbReference>
<evidence type="ECO:0000256" key="7">
    <source>
        <dbReference type="ARBA" id="ARBA00022729"/>
    </source>
</evidence>
<keyword evidence="6" id="KW-0645">Protease</keyword>
<dbReference type="UniPathway" id="UPA00219"/>
<reference evidence="18 19" key="1">
    <citation type="submission" date="2011-02" db="EMBL/GenBank/DDBJ databases">
        <authorList>
            <person name="Muzny D."/>
            <person name="Qin X."/>
            <person name="Deng J."/>
            <person name="Jiang H."/>
            <person name="Liu Y."/>
            <person name="Qu J."/>
            <person name="Song X.-Z."/>
            <person name="Zhang L."/>
            <person name="Thornton R."/>
            <person name="Coyle M."/>
            <person name="Francisco L."/>
            <person name="Jackson L."/>
            <person name="Javaid M."/>
            <person name="Korchina V."/>
            <person name="Kovar C."/>
            <person name="Mata R."/>
            <person name="Mathew T."/>
            <person name="Ngo R."/>
            <person name="Nguyen L."/>
            <person name="Nguyen N."/>
            <person name="Okwuonu G."/>
            <person name="Ongeri F."/>
            <person name="Pham C."/>
            <person name="Simmons D."/>
            <person name="Wilczek-Boney K."/>
            <person name="Hale W."/>
            <person name="Jakkamsetti A."/>
            <person name="Pham P."/>
            <person name="Ruth R."/>
            <person name="San Lucas F."/>
            <person name="Warren J."/>
            <person name="Zhang J."/>
            <person name="Zhao Z."/>
            <person name="Zhou C."/>
            <person name="Zhu D."/>
            <person name="Lee S."/>
            <person name="Bess C."/>
            <person name="Blankenburg K."/>
            <person name="Forbes L."/>
            <person name="Fu Q."/>
            <person name="Gubbala S."/>
            <person name="Hirani K."/>
            <person name="Jayaseelan J.C."/>
            <person name="Lara F."/>
            <person name="Munidasa M."/>
            <person name="Palculict T."/>
            <person name="Patil S."/>
            <person name="Pu L.-L."/>
            <person name="Saada N."/>
            <person name="Tang L."/>
            <person name="Weissenberger G."/>
            <person name="Zhu Y."/>
            <person name="Hemphill L."/>
            <person name="Shang Y."/>
            <person name="Youmans B."/>
            <person name="Ayvaz T."/>
            <person name="Ross M."/>
            <person name="Santibanez J."/>
            <person name="Aqrawi P."/>
            <person name="Gross S."/>
            <person name="Joshi V."/>
            <person name="Fowler G."/>
            <person name="Nazareth L."/>
            <person name="Reid J."/>
            <person name="Worley K."/>
            <person name="Petrosino J."/>
            <person name="Highlander S."/>
            <person name="Gibbs R."/>
        </authorList>
    </citation>
    <scope>NUCLEOTIDE SEQUENCE [LARGE SCALE GENOMIC DNA]</scope>
    <source>
        <strain evidence="18 19">ATCC BAA-1200</strain>
    </source>
</reference>
<dbReference type="SUPFAM" id="SSF56601">
    <property type="entry name" value="beta-lactamase/transpeptidase-like"/>
    <property type="match status" value="1"/>
</dbReference>
<sequence>MMKKYLVLTALAAALSFQTASAAHYKKRHSRYKRAAVAAAPAAAGAAAAAASAPEQAASAPEDVLPDEPKPQAAAAPEIAAAAYLVQDLQSGQILTGRDLDKPVEPASLTKLMTAYLAFKALESGKLNATDTLTPSEKAWRAEGSRMFLNAGKPVAVGDLLKGLIVQSGNDAAITLAEALGGSEEGFAKMMNAEAKRLGMNGTHFTNATGLPGDGHFTTVRDLAILAAAIIRDYPKYYPIYSMQSFKYNNIEQPNRNLLLYRDPNVDGLKTGHTNSAGYNLVASSKRNGRRVVSVVVGTESIEARAGESSKLLNWALQAFDTPKAYDAGKAVSAAQVYKGKADTVNVGFAEPVYVTIPHGEGSKVKTVLETVQPVVAPVEKGQVLGKLKISYDGKVLAERPVVALDAVPEAGFFGRLWDSVKLWFKNMFADN</sequence>
<keyword evidence="19" id="KW-1185">Reference proteome</keyword>
<evidence type="ECO:0000256" key="2">
    <source>
        <dbReference type="ARBA" id="ARBA00004752"/>
    </source>
</evidence>
<dbReference type="SMART" id="SM00936">
    <property type="entry name" value="PBP5_C"/>
    <property type="match status" value="1"/>
</dbReference>
<dbReference type="Pfam" id="PF07943">
    <property type="entry name" value="PBP5_C"/>
    <property type="match status" value="1"/>
</dbReference>
<accession>F2BGK7</accession>
<dbReference type="InterPro" id="IPR001967">
    <property type="entry name" value="Peptidase_S11_N"/>
</dbReference>
<keyword evidence="8 18" id="KW-0378">Hydrolase</keyword>
<dbReference type="PANTHER" id="PTHR21581:SF6">
    <property type="entry name" value="TRAFFICKING PROTEIN PARTICLE COMPLEX SUBUNIT 12"/>
    <property type="match status" value="1"/>
</dbReference>
<evidence type="ECO:0000259" key="17">
    <source>
        <dbReference type="SMART" id="SM00936"/>
    </source>
</evidence>
<evidence type="ECO:0000256" key="14">
    <source>
        <dbReference type="PIRSR" id="PIRSR618044-2"/>
    </source>
</evidence>
<evidence type="ECO:0000256" key="11">
    <source>
        <dbReference type="ARBA" id="ARBA00023316"/>
    </source>
</evidence>
<name>F2BGK7_9NEIS</name>
<comment type="similarity">
    <text evidence="3 15">Belongs to the peptidase S11 family.</text>
</comment>
<evidence type="ECO:0000256" key="8">
    <source>
        <dbReference type="ARBA" id="ARBA00022801"/>
    </source>
</evidence>
<evidence type="ECO:0000256" key="1">
    <source>
        <dbReference type="ARBA" id="ARBA00003217"/>
    </source>
</evidence>
<evidence type="ECO:0000313" key="18">
    <source>
        <dbReference type="EMBL" id="EGF06480.1"/>
    </source>
</evidence>
<evidence type="ECO:0000256" key="5">
    <source>
        <dbReference type="ARBA" id="ARBA00022645"/>
    </source>
</evidence>
<comment type="caution">
    <text evidence="18">The sequence shown here is derived from an EMBL/GenBank/DDBJ whole genome shotgun (WGS) entry which is preliminary data.</text>
</comment>
<keyword evidence="7 16" id="KW-0732">Signal</keyword>
<dbReference type="SUPFAM" id="SSF69189">
    <property type="entry name" value="Penicillin-binding protein associated domain"/>
    <property type="match status" value="1"/>
</dbReference>
<dbReference type="InterPro" id="IPR012907">
    <property type="entry name" value="Peptidase_S11_C"/>
</dbReference>
<keyword evidence="10" id="KW-0573">Peptidoglycan synthesis</keyword>
<dbReference type="Proteomes" id="UP000004105">
    <property type="component" value="Unassembled WGS sequence"/>
</dbReference>
<feature type="active site" description="Proton acceptor" evidence="13">
    <location>
        <position position="111"/>
    </location>
</feature>
<dbReference type="EMBL" id="AFAY01000055">
    <property type="protein sequence ID" value="EGF06480.1"/>
    <property type="molecule type" value="Genomic_DNA"/>
</dbReference>